<sequence length="74" mass="8691">MYSGQLGVSLDKQCKEIIESMTFMWDTSKNLQQIIERFKVLSNNVLKTSVVTSLGFWTIWLLDYMALDYMAFRI</sequence>
<dbReference type="WBParaSite" id="TCLT_0000888401-mRNA-1">
    <property type="protein sequence ID" value="TCLT_0000888401-mRNA-1"/>
    <property type="gene ID" value="TCLT_0000888401"/>
</dbReference>
<proteinExistence type="predicted"/>
<reference evidence="1 2" key="2">
    <citation type="submission" date="2018-11" db="EMBL/GenBank/DDBJ databases">
        <authorList>
            <consortium name="Pathogen Informatics"/>
        </authorList>
    </citation>
    <scope>NUCLEOTIDE SEQUENCE [LARGE SCALE GENOMIC DNA]</scope>
</reference>
<dbReference type="AlphaFoldDB" id="A0A0N5D750"/>
<protein>
    <submittedName>
        <fullName evidence="3">Gustatory receptor</fullName>
    </submittedName>
</protein>
<dbReference type="Proteomes" id="UP000276776">
    <property type="component" value="Unassembled WGS sequence"/>
</dbReference>
<evidence type="ECO:0000313" key="2">
    <source>
        <dbReference type="Proteomes" id="UP000276776"/>
    </source>
</evidence>
<evidence type="ECO:0000313" key="3">
    <source>
        <dbReference type="WBParaSite" id="TCLT_0000888401-mRNA-1"/>
    </source>
</evidence>
<organism evidence="3">
    <name type="scientific">Thelazia callipaeda</name>
    <name type="common">Oriental eyeworm</name>
    <name type="synonym">Parasitic nematode</name>
    <dbReference type="NCBI Taxonomy" id="103827"/>
    <lineage>
        <taxon>Eukaryota</taxon>
        <taxon>Metazoa</taxon>
        <taxon>Ecdysozoa</taxon>
        <taxon>Nematoda</taxon>
        <taxon>Chromadorea</taxon>
        <taxon>Rhabditida</taxon>
        <taxon>Spirurina</taxon>
        <taxon>Spiruromorpha</taxon>
        <taxon>Thelazioidea</taxon>
        <taxon>Thelaziidae</taxon>
        <taxon>Thelazia</taxon>
    </lineage>
</organism>
<evidence type="ECO:0000313" key="1">
    <source>
        <dbReference type="EMBL" id="VDN06458.1"/>
    </source>
</evidence>
<dbReference type="EMBL" id="UYYF01004694">
    <property type="protein sequence ID" value="VDN06458.1"/>
    <property type="molecule type" value="Genomic_DNA"/>
</dbReference>
<keyword evidence="2" id="KW-1185">Reference proteome</keyword>
<gene>
    <name evidence="1" type="ORF">TCLT_LOCUS8873</name>
</gene>
<reference evidence="3" key="1">
    <citation type="submission" date="2017-02" db="UniProtKB">
        <authorList>
            <consortium name="WormBaseParasite"/>
        </authorList>
    </citation>
    <scope>IDENTIFICATION</scope>
</reference>
<accession>A0A0N5D750</accession>
<name>A0A0N5D750_THECL</name>